<gene>
    <name evidence="1" type="ORF">H7C18_22345</name>
</gene>
<proteinExistence type="predicted"/>
<evidence type="ECO:0000313" key="1">
    <source>
        <dbReference type="EMBL" id="MBB6733669.1"/>
    </source>
</evidence>
<evidence type="ECO:0000313" key="2">
    <source>
        <dbReference type="Proteomes" id="UP000564644"/>
    </source>
</evidence>
<comment type="caution">
    <text evidence="1">The sequence shown here is derived from an EMBL/GenBank/DDBJ whole genome shotgun (WGS) entry which is preliminary data.</text>
</comment>
<name>A0A7X0SPF8_9BACL</name>
<dbReference type="EMBL" id="JACJVO010000028">
    <property type="protein sequence ID" value="MBB6733669.1"/>
    <property type="molecule type" value="Genomic_DNA"/>
</dbReference>
<dbReference type="Proteomes" id="UP000564644">
    <property type="component" value="Unassembled WGS sequence"/>
</dbReference>
<keyword evidence="2" id="KW-1185">Reference proteome</keyword>
<sequence length="227" mass="25749">MQGGERSYPMIHYLNQPVLVHLSGYPMPLKGNLIDIGSDVIVLHNGTKYMYVPLIHLQFLTRCPSNETDFDMSAEPEPDPIAELSYRKVLSNARGKFLELFLSGHQPAHGYITSIMNDFFLFHSPLYKDLYISMNHLKVLMPYDPGMTPYALKRENFPVMPATSSLARTFEQQLRKMEGQFVVLDLGDSPRKNGVLKSVRDGLIEMVTADGSNAFLHIDHVKSLHRP</sequence>
<reference evidence="1 2" key="1">
    <citation type="submission" date="2020-08" db="EMBL/GenBank/DDBJ databases">
        <title>Cohnella phylogeny.</title>
        <authorList>
            <person name="Dunlap C."/>
        </authorList>
    </citation>
    <scope>NUCLEOTIDE SEQUENCE [LARGE SCALE GENOMIC DNA]</scope>
    <source>
        <strain evidence="1 2">CBP 2801</strain>
    </source>
</reference>
<protein>
    <submittedName>
        <fullName evidence="1">DUF2642 domain-containing protein</fullName>
    </submittedName>
</protein>
<organism evidence="1 2">
    <name type="scientific">Cohnella zeiphila</name>
    <dbReference type="NCBI Taxonomy" id="2761120"/>
    <lineage>
        <taxon>Bacteria</taxon>
        <taxon>Bacillati</taxon>
        <taxon>Bacillota</taxon>
        <taxon>Bacilli</taxon>
        <taxon>Bacillales</taxon>
        <taxon>Paenibacillaceae</taxon>
        <taxon>Cohnella</taxon>
    </lineage>
</organism>
<dbReference type="AlphaFoldDB" id="A0A7X0SPF8"/>
<accession>A0A7X0SPF8</accession>